<gene>
    <name evidence="12" type="ORF">C8D85_2841</name>
</gene>
<evidence type="ECO:0000256" key="2">
    <source>
        <dbReference type="ARBA" id="ARBA00001936"/>
    </source>
</evidence>
<dbReference type="Proteomes" id="UP000295729">
    <property type="component" value="Unassembled WGS sequence"/>
</dbReference>
<dbReference type="GO" id="GO:0004528">
    <property type="term" value="F:phosphodiesterase I activity"/>
    <property type="evidence" value="ECO:0007669"/>
    <property type="project" value="UniProtKB-EC"/>
</dbReference>
<evidence type="ECO:0000256" key="9">
    <source>
        <dbReference type="ARBA" id="ARBA00022842"/>
    </source>
</evidence>
<sequence length="556" mass="65097">MQKSDFIQAASLSNPFYYLENALTVWQWVLKHHCDCLCTEEIQQLQDILNLPRDAQALLVRMVMRQGELFPLGTLQYAEIENTNQAVALLEDLKLIEMAPLISLDEAYSKFNKEIIWTFCHRHFPVPPKKSERKDTLYQRLKSSQWAEKPRTAQDWGDTDHWIRLRYPSFYKRIQLMFFGNLAQDWSEFIVTELGHIKYESISYQPELRAFTNRSDIDRYLHFDDLQADTENTLLNGADTLEIDPLLLSACHNRWLEAKRKRVCFKLAQLFEKNNLLKDAVSLYDATQSNTALVRQLRLMERYDSPESITQLAQSALKAIQHSETSIYLQRILHRQQRKLGLPVKRAKPIEIPELLLHLPASDYRVENAVAHTLSTSSSPVYYVENRLIPSLWALLFWEAIYAPIKGAFLHPFQSAPLDIYSKDFFQARANQLSKLRATIVDGSYQAIIRRHFHKKHSLQCPFIHWPSLTEELINLALDNISSEQLRGMFDYLEQDLRQHKRGMPDLIQFMTEEKSIRFIEVKAPNDRLQTSQNLWLEALIKLKIESYVAKVTWQS</sequence>
<comment type="similarity">
    <text evidence="4">Belongs to the FAN1 family.</text>
</comment>
<comment type="catalytic activity">
    <reaction evidence="1">
        <text>Hydrolytically removes 5'-nucleotides successively from the 3'-hydroxy termini of 3'-hydroxy-terminated oligonucleotides.</text>
        <dbReference type="EC" id="3.1.4.1"/>
    </reaction>
</comment>
<keyword evidence="9" id="KW-0460">Magnesium</keyword>
<evidence type="ECO:0000256" key="4">
    <source>
        <dbReference type="ARBA" id="ARBA00005533"/>
    </source>
</evidence>
<dbReference type="PANTHER" id="PTHR15749:SF4">
    <property type="entry name" value="FANCONI-ASSOCIATED NUCLEASE 1"/>
    <property type="match status" value="1"/>
</dbReference>
<dbReference type="InterPro" id="IPR011856">
    <property type="entry name" value="tRNA_endonuc-like_dom_sf"/>
</dbReference>
<evidence type="ECO:0000313" key="13">
    <source>
        <dbReference type="Proteomes" id="UP000295729"/>
    </source>
</evidence>
<dbReference type="RefSeq" id="WP_133563843.1">
    <property type="nucleotide sequence ID" value="NZ_SNZA01000005.1"/>
</dbReference>
<dbReference type="Gene3D" id="3.40.1350.10">
    <property type="match status" value="1"/>
</dbReference>
<dbReference type="AlphaFoldDB" id="A0A4R6WZL2"/>
<feature type="domain" description="VRR-NUC" evidence="11">
    <location>
        <begin position="440"/>
        <end position="554"/>
    </location>
</feature>
<comment type="cofactor">
    <cofactor evidence="3">
        <name>Mg(2+)</name>
        <dbReference type="ChEBI" id="CHEBI:18420"/>
    </cofactor>
</comment>
<comment type="cofactor">
    <cofactor evidence="2">
        <name>Mn(2+)</name>
        <dbReference type="ChEBI" id="CHEBI:29035"/>
    </cofactor>
</comment>
<dbReference type="GO" id="GO:0036297">
    <property type="term" value="P:interstrand cross-link repair"/>
    <property type="evidence" value="ECO:0007669"/>
    <property type="project" value="InterPro"/>
</dbReference>
<keyword evidence="10" id="KW-0464">Manganese</keyword>
<reference evidence="12 13" key="1">
    <citation type="submission" date="2019-03" db="EMBL/GenBank/DDBJ databases">
        <title>Genomic Encyclopedia of Type Strains, Phase IV (KMG-IV): sequencing the most valuable type-strain genomes for metagenomic binning, comparative biology and taxonomic classification.</title>
        <authorList>
            <person name="Goeker M."/>
        </authorList>
    </citation>
    <scope>NUCLEOTIDE SEQUENCE [LARGE SCALE GENOMIC DNA]</scope>
    <source>
        <strain evidence="12 13">DSM 5604</strain>
    </source>
</reference>
<evidence type="ECO:0000256" key="5">
    <source>
        <dbReference type="ARBA" id="ARBA00012029"/>
    </source>
</evidence>
<evidence type="ECO:0000256" key="6">
    <source>
        <dbReference type="ARBA" id="ARBA00022722"/>
    </source>
</evidence>
<evidence type="ECO:0000259" key="11">
    <source>
        <dbReference type="SMART" id="SM00990"/>
    </source>
</evidence>
<dbReference type="InterPro" id="IPR049125">
    <property type="entry name" value="FAN1-like_WH"/>
</dbReference>
<keyword evidence="6" id="KW-0540">Nuclease</keyword>
<dbReference type="SMART" id="SM00990">
    <property type="entry name" value="VRR_NUC"/>
    <property type="match status" value="1"/>
</dbReference>
<comment type="caution">
    <text evidence="12">The sequence shown here is derived from an EMBL/GenBank/DDBJ whole genome shotgun (WGS) entry which is preliminary data.</text>
</comment>
<evidence type="ECO:0000256" key="1">
    <source>
        <dbReference type="ARBA" id="ARBA00000983"/>
    </source>
</evidence>
<proteinExistence type="inferred from homology"/>
<evidence type="ECO:0000256" key="8">
    <source>
        <dbReference type="ARBA" id="ARBA00022801"/>
    </source>
</evidence>
<organism evidence="12 13">
    <name type="scientific">Marinomonas communis</name>
    <dbReference type="NCBI Taxonomy" id="28254"/>
    <lineage>
        <taxon>Bacteria</taxon>
        <taxon>Pseudomonadati</taxon>
        <taxon>Pseudomonadota</taxon>
        <taxon>Gammaproteobacteria</taxon>
        <taxon>Oceanospirillales</taxon>
        <taxon>Oceanospirillaceae</taxon>
        <taxon>Marinomonas</taxon>
    </lineage>
</organism>
<dbReference type="Pfam" id="PF08774">
    <property type="entry name" value="VRR_NUC"/>
    <property type="match status" value="1"/>
</dbReference>
<evidence type="ECO:0000256" key="3">
    <source>
        <dbReference type="ARBA" id="ARBA00001946"/>
    </source>
</evidence>
<evidence type="ECO:0000256" key="10">
    <source>
        <dbReference type="ARBA" id="ARBA00023211"/>
    </source>
</evidence>
<keyword evidence="8" id="KW-0378">Hydrolase</keyword>
<dbReference type="InterPro" id="IPR014883">
    <property type="entry name" value="VRR_NUC"/>
</dbReference>
<evidence type="ECO:0000313" key="12">
    <source>
        <dbReference type="EMBL" id="TDR06655.1"/>
    </source>
</evidence>
<dbReference type="EC" id="3.1.4.1" evidence="5"/>
<dbReference type="Pfam" id="PF21315">
    <property type="entry name" value="FAN1_HTH"/>
    <property type="match status" value="1"/>
</dbReference>
<dbReference type="GO" id="GO:0003676">
    <property type="term" value="F:nucleic acid binding"/>
    <property type="evidence" value="ECO:0007669"/>
    <property type="project" value="InterPro"/>
</dbReference>
<dbReference type="OrthoDB" id="9803913at2"/>
<dbReference type="PANTHER" id="PTHR15749">
    <property type="entry name" value="FANCONI-ASSOCIATED NUCLEASE 1"/>
    <property type="match status" value="1"/>
</dbReference>
<evidence type="ECO:0000256" key="7">
    <source>
        <dbReference type="ARBA" id="ARBA00022723"/>
    </source>
</evidence>
<name>A0A4R6WZL2_9GAMM</name>
<accession>A0A4R6WZL2</accession>
<keyword evidence="7" id="KW-0479">Metal-binding</keyword>
<dbReference type="EMBL" id="SNZA01000005">
    <property type="protein sequence ID" value="TDR06655.1"/>
    <property type="molecule type" value="Genomic_DNA"/>
</dbReference>
<dbReference type="GO" id="GO:0046872">
    <property type="term" value="F:metal ion binding"/>
    <property type="evidence" value="ECO:0007669"/>
    <property type="project" value="UniProtKB-KW"/>
</dbReference>
<protein>
    <recommendedName>
        <fullName evidence="5">phosphodiesterase I</fullName>
        <ecNumber evidence="5">3.1.4.1</ecNumber>
    </recommendedName>
</protein>
<keyword evidence="13" id="KW-1185">Reference proteome</keyword>
<dbReference type="InterPro" id="IPR033315">
    <property type="entry name" value="Fan1-like"/>
</dbReference>